<dbReference type="EMBL" id="JABEZY010000004">
    <property type="protein sequence ID" value="MBA0736439.1"/>
    <property type="molecule type" value="Genomic_DNA"/>
</dbReference>
<sequence>MTISNNFAEITPLHEAFLECLHDIISKIFRTKYAVNGICCRRIDSLEDMVVFCCKSSNLR</sequence>
<keyword evidence="2" id="KW-1185">Reference proteome</keyword>
<accession>A0A7J9BJY2</accession>
<dbReference type="AlphaFoldDB" id="A0A7J9BJY2"/>
<protein>
    <submittedName>
        <fullName evidence="1">Uncharacterized protein</fullName>
    </submittedName>
</protein>
<comment type="caution">
    <text evidence="1">The sequence shown here is derived from an EMBL/GenBank/DDBJ whole genome shotgun (WGS) entry which is preliminary data.</text>
</comment>
<gene>
    <name evidence="1" type="ORF">Gogos_009994</name>
</gene>
<organism evidence="1 2">
    <name type="scientific">Gossypium gossypioides</name>
    <name type="common">Mexican cotton</name>
    <name type="synonym">Selera gossypioides</name>
    <dbReference type="NCBI Taxonomy" id="34282"/>
    <lineage>
        <taxon>Eukaryota</taxon>
        <taxon>Viridiplantae</taxon>
        <taxon>Streptophyta</taxon>
        <taxon>Embryophyta</taxon>
        <taxon>Tracheophyta</taxon>
        <taxon>Spermatophyta</taxon>
        <taxon>Magnoliopsida</taxon>
        <taxon>eudicotyledons</taxon>
        <taxon>Gunneridae</taxon>
        <taxon>Pentapetalae</taxon>
        <taxon>rosids</taxon>
        <taxon>malvids</taxon>
        <taxon>Malvales</taxon>
        <taxon>Malvaceae</taxon>
        <taxon>Malvoideae</taxon>
        <taxon>Gossypium</taxon>
    </lineage>
</organism>
<reference evidence="1 2" key="1">
    <citation type="journal article" date="2019" name="Genome Biol. Evol.">
        <title>Insights into the evolution of the New World diploid cottons (Gossypium, subgenus Houzingenia) based on genome sequencing.</title>
        <authorList>
            <person name="Grover C.E."/>
            <person name="Arick M.A. 2nd"/>
            <person name="Thrash A."/>
            <person name="Conover J.L."/>
            <person name="Sanders W.S."/>
            <person name="Peterson D.G."/>
            <person name="Frelichowski J.E."/>
            <person name="Scheffler J.A."/>
            <person name="Scheffler B.E."/>
            <person name="Wendel J.F."/>
        </authorList>
    </citation>
    <scope>NUCLEOTIDE SEQUENCE [LARGE SCALE GENOMIC DNA]</scope>
    <source>
        <strain evidence="1">5</strain>
        <tissue evidence="1">Leaf</tissue>
    </source>
</reference>
<evidence type="ECO:0000313" key="2">
    <source>
        <dbReference type="Proteomes" id="UP000593579"/>
    </source>
</evidence>
<name>A0A7J9BJY2_GOSGO</name>
<evidence type="ECO:0000313" key="1">
    <source>
        <dbReference type="EMBL" id="MBA0736439.1"/>
    </source>
</evidence>
<dbReference type="OrthoDB" id="45007at2759"/>
<proteinExistence type="predicted"/>
<dbReference type="Proteomes" id="UP000593579">
    <property type="component" value="Unassembled WGS sequence"/>
</dbReference>